<dbReference type="GO" id="GO:0004146">
    <property type="term" value="F:dihydrofolate reductase activity"/>
    <property type="evidence" value="ECO:0007669"/>
    <property type="project" value="UniProtKB-EC"/>
</dbReference>
<reference evidence="10 11" key="1">
    <citation type="submission" date="2020-08" db="EMBL/GenBank/DDBJ databases">
        <title>Genomic Encyclopedia of Type Strains, Phase III (KMG-III): the genomes of soil and plant-associated and newly described type strains.</title>
        <authorList>
            <person name="Whitman W."/>
        </authorList>
    </citation>
    <scope>NUCLEOTIDE SEQUENCE [LARGE SCALE GENOMIC DNA]</scope>
    <source>
        <strain evidence="10 11">CECT 8234</strain>
    </source>
</reference>
<dbReference type="Proteomes" id="UP000518605">
    <property type="component" value="Unassembled WGS sequence"/>
</dbReference>
<comment type="similarity">
    <text evidence="2 8">Belongs to the dihydrofolate reductase family.</text>
</comment>
<keyword evidence="5 8" id="KW-0521">NADP</keyword>
<dbReference type="GO" id="GO:0046452">
    <property type="term" value="P:dihydrofolate metabolic process"/>
    <property type="evidence" value="ECO:0007669"/>
    <property type="project" value="TreeGrafter"/>
</dbReference>
<evidence type="ECO:0000313" key="11">
    <source>
        <dbReference type="Proteomes" id="UP000518605"/>
    </source>
</evidence>
<dbReference type="GO" id="GO:0070401">
    <property type="term" value="F:NADP+ binding"/>
    <property type="evidence" value="ECO:0007669"/>
    <property type="project" value="UniProtKB-ARBA"/>
</dbReference>
<keyword evidence="11" id="KW-1185">Reference proteome</keyword>
<dbReference type="SUPFAM" id="SSF53597">
    <property type="entry name" value="Dihydrofolate reductase-like"/>
    <property type="match status" value="1"/>
</dbReference>
<accession>A0A7W5C6K9</accession>
<evidence type="ECO:0000256" key="3">
    <source>
        <dbReference type="ARBA" id="ARBA00012856"/>
    </source>
</evidence>
<evidence type="ECO:0000313" key="10">
    <source>
        <dbReference type="EMBL" id="MBB3151619.1"/>
    </source>
</evidence>
<dbReference type="InterPro" id="IPR001796">
    <property type="entry name" value="DHFR_dom"/>
</dbReference>
<dbReference type="PANTHER" id="PTHR48069:SF3">
    <property type="entry name" value="DIHYDROFOLATE REDUCTASE"/>
    <property type="match status" value="1"/>
</dbReference>
<keyword evidence="6 8" id="KW-0560">Oxidoreductase</keyword>
<dbReference type="PROSITE" id="PS51330">
    <property type="entry name" value="DHFR_2"/>
    <property type="match status" value="1"/>
</dbReference>
<dbReference type="GO" id="GO:0046655">
    <property type="term" value="P:folic acid metabolic process"/>
    <property type="evidence" value="ECO:0007669"/>
    <property type="project" value="TreeGrafter"/>
</dbReference>
<evidence type="ECO:0000256" key="1">
    <source>
        <dbReference type="ARBA" id="ARBA00004903"/>
    </source>
</evidence>
<dbReference type="EC" id="1.5.1.3" evidence="3 8"/>
<evidence type="ECO:0000256" key="2">
    <source>
        <dbReference type="ARBA" id="ARBA00009539"/>
    </source>
</evidence>
<feature type="domain" description="DHFR" evidence="9">
    <location>
        <begin position="2"/>
        <end position="160"/>
    </location>
</feature>
<comment type="function">
    <text evidence="7 8">Key enzyme in folate metabolism. Catalyzes an essential reaction for de novo glycine and purine synthesis, and for DNA precursor synthesis.</text>
</comment>
<dbReference type="RefSeq" id="WP_183560780.1">
    <property type="nucleotide sequence ID" value="NZ_CBCSLB010000011.1"/>
</dbReference>
<sequence length="163" mass="18413">MSITLIAAMDRNRTIGVDNKLPWRLPAEMAFFKKTTLGKTVVMGRKTFESLPKPLVDRLNVVLTRQKDYEPVGCEIVYSVAEAIERFKGEELIVIGGADVYAQFLPLADTLLLTEVAVEVEGGDAFFPLFAESDWKLVESEPHESDEKNKHAFTFQTFIRRTT</sequence>
<evidence type="ECO:0000259" key="9">
    <source>
        <dbReference type="PROSITE" id="PS51330"/>
    </source>
</evidence>
<evidence type="ECO:0000256" key="5">
    <source>
        <dbReference type="ARBA" id="ARBA00022857"/>
    </source>
</evidence>
<proteinExistence type="inferred from homology"/>
<keyword evidence="4 8" id="KW-0554">One-carbon metabolism</keyword>
<protein>
    <recommendedName>
        <fullName evidence="3 8">Dihydrofolate reductase</fullName>
        <ecNumber evidence="3 8">1.5.1.3</ecNumber>
    </recommendedName>
</protein>
<dbReference type="CDD" id="cd00209">
    <property type="entry name" value="DHFR"/>
    <property type="match status" value="1"/>
</dbReference>
<organism evidence="10 11">
    <name type="scientific">Paenibacillus endophyticus</name>
    <dbReference type="NCBI Taxonomy" id="1294268"/>
    <lineage>
        <taxon>Bacteria</taxon>
        <taxon>Bacillati</taxon>
        <taxon>Bacillota</taxon>
        <taxon>Bacilli</taxon>
        <taxon>Bacillales</taxon>
        <taxon>Paenibacillaceae</taxon>
        <taxon>Paenibacillus</taxon>
    </lineage>
</organism>
<dbReference type="Gene3D" id="3.40.430.10">
    <property type="entry name" value="Dihydrofolate Reductase, subunit A"/>
    <property type="match status" value="1"/>
</dbReference>
<dbReference type="AlphaFoldDB" id="A0A7W5C6K9"/>
<dbReference type="GO" id="GO:0046654">
    <property type="term" value="P:tetrahydrofolate biosynthetic process"/>
    <property type="evidence" value="ECO:0007669"/>
    <property type="project" value="UniProtKB-UniPathway"/>
</dbReference>
<dbReference type="GO" id="GO:0005829">
    <property type="term" value="C:cytosol"/>
    <property type="evidence" value="ECO:0007669"/>
    <property type="project" value="TreeGrafter"/>
</dbReference>
<dbReference type="FunFam" id="3.40.430.10:FF:000001">
    <property type="entry name" value="Dihydrofolate reductase"/>
    <property type="match status" value="1"/>
</dbReference>
<dbReference type="PANTHER" id="PTHR48069">
    <property type="entry name" value="DIHYDROFOLATE REDUCTASE"/>
    <property type="match status" value="1"/>
</dbReference>
<gene>
    <name evidence="10" type="ORF">FHS16_001665</name>
</gene>
<dbReference type="InterPro" id="IPR012259">
    <property type="entry name" value="DHFR"/>
</dbReference>
<dbReference type="PRINTS" id="PR00070">
    <property type="entry name" value="DHFR"/>
</dbReference>
<evidence type="ECO:0000256" key="4">
    <source>
        <dbReference type="ARBA" id="ARBA00022563"/>
    </source>
</evidence>
<dbReference type="UniPathway" id="UPA00077">
    <property type="reaction ID" value="UER00158"/>
</dbReference>
<comment type="caution">
    <text evidence="10">The sequence shown here is derived from an EMBL/GenBank/DDBJ whole genome shotgun (WGS) entry which is preliminary data.</text>
</comment>
<dbReference type="PIRSF" id="PIRSF000194">
    <property type="entry name" value="DHFR"/>
    <property type="match status" value="1"/>
</dbReference>
<comment type="pathway">
    <text evidence="1 8">Cofactor biosynthesis; tetrahydrofolate biosynthesis; 5,6,7,8-tetrahydrofolate from 7,8-dihydrofolate: step 1/1.</text>
</comment>
<evidence type="ECO:0000256" key="7">
    <source>
        <dbReference type="ARBA" id="ARBA00025067"/>
    </source>
</evidence>
<name>A0A7W5C6K9_9BACL</name>
<evidence type="ECO:0000256" key="6">
    <source>
        <dbReference type="ARBA" id="ARBA00023002"/>
    </source>
</evidence>
<dbReference type="Pfam" id="PF00186">
    <property type="entry name" value="DHFR_1"/>
    <property type="match status" value="1"/>
</dbReference>
<dbReference type="EMBL" id="JACHXW010000004">
    <property type="protein sequence ID" value="MBB3151619.1"/>
    <property type="molecule type" value="Genomic_DNA"/>
</dbReference>
<dbReference type="InterPro" id="IPR024072">
    <property type="entry name" value="DHFR-like_dom_sf"/>
</dbReference>
<dbReference type="GO" id="GO:0006730">
    <property type="term" value="P:one-carbon metabolic process"/>
    <property type="evidence" value="ECO:0007669"/>
    <property type="project" value="UniProtKB-KW"/>
</dbReference>
<evidence type="ECO:0000256" key="8">
    <source>
        <dbReference type="PIRNR" id="PIRNR000194"/>
    </source>
</evidence>
<comment type="catalytic activity">
    <reaction evidence="8">
        <text>(6S)-5,6,7,8-tetrahydrofolate + NADP(+) = 7,8-dihydrofolate + NADPH + H(+)</text>
        <dbReference type="Rhea" id="RHEA:15009"/>
        <dbReference type="ChEBI" id="CHEBI:15378"/>
        <dbReference type="ChEBI" id="CHEBI:57451"/>
        <dbReference type="ChEBI" id="CHEBI:57453"/>
        <dbReference type="ChEBI" id="CHEBI:57783"/>
        <dbReference type="ChEBI" id="CHEBI:58349"/>
        <dbReference type="EC" id="1.5.1.3"/>
    </reaction>
</comment>